<evidence type="ECO:0000256" key="1">
    <source>
        <dbReference type="SAM" id="Phobius"/>
    </source>
</evidence>
<comment type="caution">
    <text evidence="2">The sequence shown here is derived from an EMBL/GenBank/DDBJ whole genome shotgun (WGS) entry which is preliminary data.</text>
</comment>
<evidence type="ECO:0000313" key="3">
    <source>
        <dbReference type="Proteomes" id="UP000249547"/>
    </source>
</evidence>
<keyword evidence="3" id="KW-1185">Reference proteome</keyword>
<feature type="transmembrane region" description="Helical" evidence="1">
    <location>
        <begin position="20"/>
        <end position="39"/>
    </location>
</feature>
<sequence length="306" mass="35894">MNFAQLTCVSFFSKQTGYDLFISITGGFVSVLGAFYVYIISLNQVRRDRLIYFVGLLDSVIPSGIKQAEYCQELSEKVKKSPWIFPLLQFEANNDLKRISERIEQEGIYHALLQKYGRTKTNYTSFRNIYAKIDYLDLMIDELRSFNSSAQKAMWERKRLYAENFRSIKVLIERIIIDAKYTNSQNYSHIPVRLDDILQRFYQNSPSDKENIRETYLYVVWPVQLFILTNNQQTDELTSLLQLVMEGINQYKGIETAALHNAKDFIQFQNALSNTSQDLLTLTTYIKSDFPIEEISLFRKLNPFRM</sequence>
<evidence type="ECO:0008006" key="4">
    <source>
        <dbReference type="Google" id="ProtNLM"/>
    </source>
</evidence>
<gene>
    <name evidence="2" type="ORF">LX64_04997</name>
</gene>
<dbReference type="Proteomes" id="UP000249547">
    <property type="component" value="Unassembled WGS sequence"/>
</dbReference>
<dbReference type="EMBL" id="QLLL01000014">
    <property type="protein sequence ID" value="RAI97693.1"/>
    <property type="molecule type" value="Genomic_DNA"/>
</dbReference>
<dbReference type="AlphaFoldDB" id="A0A327Q0Y2"/>
<keyword evidence="1" id="KW-0812">Transmembrane</keyword>
<organism evidence="2 3">
    <name type="scientific">Chitinophaga skermanii</name>
    <dbReference type="NCBI Taxonomy" id="331697"/>
    <lineage>
        <taxon>Bacteria</taxon>
        <taxon>Pseudomonadati</taxon>
        <taxon>Bacteroidota</taxon>
        <taxon>Chitinophagia</taxon>
        <taxon>Chitinophagales</taxon>
        <taxon>Chitinophagaceae</taxon>
        <taxon>Chitinophaga</taxon>
    </lineage>
</organism>
<name>A0A327Q0Y2_9BACT</name>
<keyword evidence="1" id="KW-0472">Membrane</keyword>
<reference evidence="2 3" key="1">
    <citation type="submission" date="2018-06" db="EMBL/GenBank/DDBJ databases">
        <title>Genomic Encyclopedia of Archaeal and Bacterial Type Strains, Phase II (KMG-II): from individual species to whole genera.</title>
        <authorList>
            <person name="Goeker M."/>
        </authorList>
    </citation>
    <scope>NUCLEOTIDE SEQUENCE [LARGE SCALE GENOMIC DNA]</scope>
    <source>
        <strain evidence="2 3">DSM 23857</strain>
    </source>
</reference>
<accession>A0A327Q0Y2</accession>
<keyword evidence="1" id="KW-1133">Transmembrane helix</keyword>
<evidence type="ECO:0000313" key="2">
    <source>
        <dbReference type="EMBL" id="RAI97693.1"/>
    </source>
</evidence>
<protein>
    <recommendedName>
        <fullName evidence="4">Phage abortive infection protein</fullName>
    </recommendedName>
</protein>
<proteinExistence type="predicted"/>